<proteinExistence type="predicted"/>
<sequence length="53" mass="5633">MHIFLRISLAAGAEVEDLCTSVVLTGTHHDPDFAGEVSQVPAHLHEPLGPVMS</sequence>
<protein>
    <submittedName>
        <fullName evidence="1">Uncharacterized protein</fullName>
    </submittedName>
</protein>
<name>A0A0E9UQM4_ANGAN</name>
<reference evidence="1" key="1">
    <citation type="submission" date="2014-11" db="EMBL/GenBank/DDBJ databases">
        <authorList>
            <person name="Amaro Gonzalez C."/>
        </authorList>
    </citation>
    <scope>NUCLEOTIDE SEQUENCE</scope>
</reference>
<evidence type="ECO:0000313" key="1">
    <source>
        <dbReference type="EMBL" id="JAH68169.1"/>
    </source>
</evidence>
<dbReference type="EMBL" id="GBXM01040408">
    <property type="protein sequence ID" value="JAH68169.1"/>
    <property type="molecule type" value="Transcribed_RNA"/>
</dbReference>
<accession>A0A0E9UQM4</accession>
<organism evidence="1">
    <name type="scientific">Anguilla anguilla</name>
    <name type="common">European freshwater eel</name>
    <name type="synonym">Muraena anguilla</name>
    <dbReference type="NCBI Taxonomy" id="7936"/>
    <lineage>
        <taxon>Eukaryota</taxon>
        <taxon>Metazoa</taxon>
        <taxon>Chordata</taxon>
        <taxon>Craniata</taxon>
        <taxon>Vertebrata</taxon>
        <taxon>Euteleostomi</taxon>
        <taxon>Actinopterygii</taxon>
        <taxon>Neopterygii</taxon>
        <taxon>Teleostei</taxon>
        <taxon>Anguilliformes</taxon>
        <taxon>Anguillidae</taxon>
        <taxon>Anguilla</taxon>
    </lineage>
</organism>
<reference evidence="1" key="2">
    <citation type="journal article" date="2015" name="Fish Shellfish Immunol.">
        <title>Early steps in the European eel (Anguilla anguilla)-Vibrio vulnificus interaction in the gills: Role of the RtxA13 toxin.</title>
        <authorList>
            <person name="Callol A."/>
            <person name="Pajuelo D."/>
            <person name="Ebbesson L."/>
            <person name="Teles M."/>
            <person name="MacKenzie S."/>
            <person name="Amaro C."/>
        </authorList>
    </citation>
    <scope>NUCLEOTIDE SEQUENCE</scope>
</reference>
<dbReference type="AlphaFoldDB" id="A0A0E9UQM4"/>